<feature type="compositionally biased region" description="Basic residues" evidence="1">
    <location>
        <begin position="127"/>
        <end position="136"/>
    </location>
</feature>
<protein>
    <submittedName>
        <fullName evidence="2">Uncharacterized protein</fullName>
    </submittedName>
</protein>
<organism evidence="2 3">
    <name type="scientific">Rathayibacter tanaceti</name>
    <dbReference type="NCBI Taxonomy" id="1671680"/>
    <lineage>
        <taxon>Bacteria</taxon>
        <taxon>Bacillati</taxon>
        <taxon>Actinomycetota</taxon>
        <taxon>Actinomycetes</taxon>
        <taxon>Micrococcales</taxon>
        <taxon>Microbacteriaceae</taxon>
        <taxon>Rathayibacter</taxon>
    </lineage>
</organism>
<reference evidence="2 3" key="1">
    <citation type="submission" date="2015-08" db="EMBL/GenBank/DDBJ databases">
        <title>Draft Genome Sequence of Rathayibacter sp. Strain VKM Ac-2596 Isolated from Leaf Gall Induced by Plant-Parasitic Nematodes.</title>
        <authorList>
            <person name="Vasilenko O.V."/>
            <person name="Starodumova I.P."/>
            <person name="Tarlachkov S.V."/>
            <person name="Dorofeeva L.V."/>
            <person name="Evtushenko L.I."/>
        </authorList>
    </citation>
    <scope>NUCLEOTIDE SEQUENCE [LARGE SCALE GENOMIC DNA]</scope>
    <source>
        <strain evidence="2 3">VKM Ac-2596</strain>
    </source>
</reference>
<feature type="region of interest" description="Disordered" evidence="1">
    <location>
        <begin position="1"/>
        <end position="23"/>
    </location>
</feature>
<accession>A0A166IB70</accession>
<comment type="caution">
    <text evidence="2">The sequence shown here is derived from an EMBL/GenBank/DDBJ whole genome shotgun (WGS) entry which is preliminary data.</text>
</comment>
<gene>
    <name evidence="2" type="ORF">ACH61_00793</name>
</gene>
<sequence length="136" mass="14524">MTTSEKVRPLIPEVAAPEPSQLESSAALNATVTARSRAPAEIEASRLLLRAVTGSKLSTPTPAMRPAIRIDPGRSRERSGFMTLTATSATTTVMATAAIGPRETVATTPAEARIPSSRSLRREPGARPRRRARLPR</sequence>
<evidence type="ECO:0000313" key="2">
    <source>
        <dbReference type="EMBL" id="KZX22081.1"/>
    </source>
</evidence>
<dbReference type="Proteomes" id="UP000076717">
    <property type="component" value="Unassembled WGS sequence"/>
</dbReference>
<dbReference type="EMBL" id="LIIN01000016">
    <property type="protein sequence ID" value="KZX22081.1"/>
    <property type="molecule type" value="Genomic_DNA"/>
</dbReference>
<name>A0A166IB70_9MICO</name>
<dbReference type="AlphaFoldDB" id="A0A166IB70"/>
<evidence type="ECO:0000256" key="1">
    <source>
        <dbReference type="SAM" id="MobiDB-lite"/>
    </source>
</evidence>
<proteinExistence type="predicted"/>
<feature type="region of interest" description="Disordered" evidence="1">
    <location>
        <begin position="101"/>
        <end position="136"/>
    </location>
</feature>
<evidence type="ECO:0000313" key="3">
    <source>
        <dbReference type="Proteomes" id="UP000076717"/>
    </source>
</evidence>
<keyword evidence="3" id="KW-1185">Reference proteome</keyword>